<dbReference type="GO" id="GO:0006284">
    <property type="term" value="P:base-excision repair"/>
    <property type="evidence" value="ECO:0007669"/>
    <property type="project" value="UniProtKB-UniRule"/>
</dbReference>
<evidence type="ECO:0000256" key="13">
    <source>
        <dbReference type="RuleBase" id="RU365096"/>
    </source>
</evidence>
<gene>
    <name evidence="15" type="ORF">APUTEX25_005463</name>
</gene>
<dbReference type="Gene3D" id="1.10.340.30">
    <property type="entry name" value="Hypothetical protein, domain 2"/>
    <property type="match status" value="1"/>
</dbReference>
<evidence type="ECO:0000256" key="7">
    <source>
        <dbReference type="ARBA" id="ARBA00022763"/>
    </source>
</evidence>
<keyword evidence="11" id="KW-0234">DNA repair</keyword>
<dbReference type="InterPro" id="IPR011257">
    <property type="entry name" value="DNA_glycosylase"/>
</dbReference>
<keyword evidence="7 13" id="KW-0227">DNA damage</keyword>
<dbReference type="EC" id="3.2.2.31" evidence="3 13"/>
<evidence type="ECO:0000259" key="14">
    <source>
        <dbReference type="SMART" id="SM00478"/>
    </source>
</evidence>
<evidence type="ECO:0000256" key="1">
    <source>
        <dbReference type="ARBA" id="ARBA00000843"/>
    </source>
</evidence>
<evidence type="ECO:0000313" key="16">
    <source>
        <dbReference type="Proteomes" id="UP000279271"/>
    </source>
</evidence>
<dbReference type="GO" id="GO:0005634">
    <property type="term" value="C:nucleus"/>
    <property type="evidence" value="ECO:0007669"/>
    <property type="project" value="TreeGrafter"/>
</dbReference>
<comment type="cofactor">
    <cofactor evidence="13">
        <name>[4Fe-4S] cluster</name>
        <dbReference type="ChEBI" id="CHEBI:49883"/>
    </cofactor>
    <text evidence="13">Binds 1 [4Fe-4S] cluster.</text>
</comment>
<dbReference type="Gene3D" id="3.90.79.10">
    <property type="entry name" value="Nucleoside Triphosphate Pyrophosphohydrolase"/>
    <property type="match status" value="1"/>
</dbReference>
<dbReference type="GO" id="GO:0000701">
    <property type="term" value="F:purine-specific mismatch base pair DNA N-glycosylase activity"/>
    <property type="evidence" value="ECO:0007669"/>
    <property type="project" value="UniProtKB-EC"/>
</dbReference>
<dbReference type="Proteomes" id="UP000279271">
    <property type="component" value="Unassembled WGS sequence"/>
</dbReference>
<evidence type="ECO:0000256" key="8">
    <source>
        <dbReference type="ARBA" id="ARBA00022801"/>
    </source>
</evidence>
<dbReference type="InterPro" id="IPR023170">
    <property type="entry name" value="HhH_base_excis_C"/>
</dbReference>
<evidence type="ECO:0000313" key="15">
    <source>
        <dbReference type="EMBL" id="RMZ55185.1"/>
    </source>
</evidence>
<evidence type="ECO:0000256" key="12">
    <source>
        <dbReference type="ARBA" id="ARBA00023295"/>
    </source>
</evidence>
<dbReference type="InterPro" id="IPR015797">
    <property type="entry name" value="NUDIX_hydrolase-like_dom_sf"/>
</dbReference>
<dbReference type="Gene3D" id="1.10.1670.10">
    <property type="entry name" value="Helix-hairpin-Helix base-excision DNA repair enzymes (C-terminal)"/>
    <property type="match status" value="1"/>
</dbReference>
<evidence type="ECO:0000256" key="9">
    <source>
        <dbReference type="ARBA" id="ARBA00023004"/>
    </source>
</evidence>
<dbReference type="PANTHER" id="PTHR42944">
    <property type="entry name" value="ADENINE DNA GLYCOSYLASE"/>
    <property type="match status" value="1"/>
</dbReference>
<keyword evidence="12 13" id="KW-0326">Glycosidase</keyword>
<dbReference type="SUPFAM" id="SSF55811">
    <property type="entry name" value="Nudix"/>
    <property type="match status" value="1"/>
</dbReference>
<dbReference type="GO" id="GO:0032357">
    <property type="term" value="F:oxidized purine DNA binding"/>
    <property type="evidence" value="ECO:0007669"/>
    <property type="project" value="TreeGrafter"/>
</dbReference>
<evidence type="ECO:0000256" key="3">
    <source>
        <dbReference type="ARBA" id="ARBA00012045"/>
    </source>
</evidence>
<dbReference type="Pfam" id="PF00633">
    <property type="entry name" value="HHH"/>
    <property type="match status" value="1"/>
</dbReference>
<dbReference type="GO" id="GO:0035485">
    <property type="term" value="F:adenine/guanine mispair binding"/>
    <property type="evidence" value="ECO:0007669"/>
    <property type="project" value="TreeGrafter"/>
</dbReference>
<dbReference type="PANTHER" id="PTHR42944:SF1">
    <property type="entry name" value="ADENINE DNA GLYCOSYLASE"/>
    <property type="match status" value="1"/>
</dbReference>
<comment type="caution">
    <text evidence="15">The sequence shown here is derived from an EMBL/GenBank/DDBJ whole genome shotgun (WGS) entry which is preliminary data.</text>
</comment>
<evidence type="ECO:0000256" key="4">
    <source>
        <dbReference type="ARBA" id="ARBA00022023"/>
    </source>
</evidence>
<dbReference type="GO" id="GO:0006298">
    <property type="term" value="P:mismatch repair"/>
    <property type="evidence" value="ECO:0007669"/>
    <property type="project" value="TreeGrafter"/>
</dbReference>
<dbReference type="SMART" id="SM00478">
    <property type="entry name" value="ENDO3c"/>
    <property type="match status" value="1"/>
</dbReference>
<dbReference type="GO" id="GO:0051539">
    <property type="term" value="F:4 iron, 4 sulfur cluster binding"/>
    <property type="evidence" value="ECO:0007669"/>
    <property type="project" value="UniProtKB-UniRule"/>
</dbReference>
<dbReference type="CDD" id="cd03431">
    <property type="entry name" value="NUDIX_DNA_Glycosylase_C-MutY"/>
    <property type="match status" value="1"/>
</dbReference>
<keyword evidence="6" id="KW-0479">Metal-binding</keyword>
<protein>
    <recommendedName>
        <fullName evidence="4 13">Adenine DNA glycosylase</fullName>
        <ecNumber evidence="3 13">3.2.2.31</ecNumber>
    </recommendedName>
</protein>
<keyword evidence="9 13" id="KW-0408">Iron</keyword>
<dbReference type="InterPro" id="IPR003265">
    <property type="entry name" value="HhH-GPD_domain"/>
</dbReference>
<dbReference type="EMBL" id="QOKY01000169">
    <property type="protein sequence ID" value="RMZ55185.1"/>
    <property type="molecule type" value="Genomic_DNA"/>
</dbReference>
<evidence type="ECO:0000256" key="10">
    <source>
        <dbReference type="ARBA" id="ARBA00023014"/>
    </source>
</evidence>
<comment type="function">
    <text evidence="13">Adenine glycosylase active on G-A mispairs.</text>
</comment>
<dbReference type="InterPro" id="IPR000445">
    <property type="entry name" value="HhH_motif"/>
</dbReference>
<keyword evidence="5" id="KW-0004">4Fe-4S</keyword>
<keyword evidence="10" id="KW-0411">Iron-sulfur</keyword>
<dbReference type="CDD" id="cd00056">
    <property type="entry name" value="ENDO3c"/>
    <property type="match status" value="1"/>
</dbReference>
<comment type="catalytic activity">
    <reaction evidence="1 13">
        <text>Hydrolyzes free adenine bases from 7,8-dihydro-8-oxoguanine:adenine mismatched double-stranded DNA, leaving an apurinic site.</text>
        <dbReference type="EC" id="3.2.2.31"/>
    </reaction>
</comment>
<evidence type="ECO:0000256" key="2">
    <source>
        <dbReference type="ARBA" id="ARBA00008343"/>
    </source>
</evidence>
<feature type="domain" description="HhH-GPD" evidence="14">
    <location>
        <begin position="90"/>
        <end position="239"/>
    </location>
</feature>
<evidence type="ECO:0000256" key="6">
    <source>
        <dbReference type="ARBA" id="ARBA00022723"/>
    </source>
</evidence>
<name>A0A3M7KZK1_AUXPR</name>
<dbReference type="GO" id="GO:0046872">
    <property type="term" value="F:metal ion binding"/>
    <property type="evidence" value="ECO:0007669"/>
    <property type="project" value="UniProtKB-UniRule"/>
</dbReference>
<keyword evidence="8" id="KW-0378">Hydrolase</keyword>
<dbReference type="Pfam" id="PF14815">
    <property type="entry name" value="NUDIX_4"/>
    <property type="match status" value="1"/>
</dbReference>
<evidence type="ECO:0000256" key="5">
    <source>
        <dbReference type="ARBA" id="ARBA00022485"/>
    </source>
</evidence>
<proteinExistence type="inferred from homology"/>
<sequence length="477" mass="51537">MPPRKRSLSSQQDEPEMEDLLKDVEQLPQLRASLLDWYDANHRVLPWRRNPHSRLPPSALAAAAAAGFHPAPEGLPLDETIYRTWVCEVMSQQTQVARVAEYFGRWVARWPRVADLAAADQDAVNEAWAGLGYYRRARYLLDGARHVARECAGAFPRTAAGLLAVPGVGPYTAAAIASTACGEPVPVLDGNVVRVLTRLLARAGDPAAMAPRLTAAAAALLDPGRPGDFNQAMMELGATVCVPGTAPRCDACPLAGRCAALRRQREHWGEAGPTPGVPGPRVTDYPTKVEKAARREVEVAVAVLEVRPCCGTGPGMQAFSPAYLLVKRPEKGLLAGLWQFPLAELEGGGEESAANQQRAVDSLLAGLLPGLFDESKESTAPKVVSRRALGEVVHIFSHIRMTIRAEHVLVAASAAQLEDWKRGSGRSSECPECQWLEQEALDAKGLSSSVQKVLKLYKSAAKEKRQSITRFFAAKTE</sequence>
<organism evidence="15 16">
    <name type="scientific">Auxenochlorella protothecoides</name>
    <name type="common">Green microalga</name>
    <name type="synonym">Chlorella protothecoides</name>
    <dbReference type="NCBI Taxonomy" id="3075"/>
    <lineage>
        <taxon>Eukaryota</taxon>
        <taxon>Viridiplantae</taxon>
        <taxon>Chlorophyta</taxon>
        <taxon>core chlorophytes</taxon>
        <taxon>Trebouxiophyceae</taxon>
        <taxon>Chlorellales</taxon>
        <taxon>Chlorellaceae</taxon>
        <taxon>Auxenochlorella</taxon>
    </lineage>
</organism>
<dbReference type="GO" id="GO:0034039">
    <property type="term" value="F:8-oxo-7,8-dihydroguanine DNA N-glycosylase activity"/>
    <property type="evidence" value="ECO:0007669"/>
    <property type="project" value="TreeGrafter"/>
</dbReference>
<dbReference type="InterPro" id="IPR029119">
    <property type="entry name" value="MutY_C"/>
</dbReference>
<dbReference type="InterPro" id="IPR044298">
    <property type="entry name" value="MIG/MutY"/>
</dbReference>
<evidence type="ECO:0000256" key="11">
    <source>
        <dbReference type="ARBA" id="ARBA00023204"/>
    </source>
</evidence>
<dbReference type="SUPFAM" id="SSF48150">
    <property type="entry name" value="DNA-glycosylase"/>
    <property type="match status" value="1"/>
</dbReference>
<comment type="similarity">
    <text evidence="2 13">Belongs to the Nth/MutY family.</text>
</comment>
<dbReference type="AlphaFoldDB" id="A0A3M7KZK1"/>
<dbReference type="Pfam" id="PF00730">
    <property type="entry name" value="HhH-GPD"/>
    <property type="match status" value="1"/>
</dbReference>
<reference evidence="16" key="1">
    <citation type="journal article" date="2018" name="Algal Res.">
        <title>Characterization of plant carbon substrate utilization by Auxenochlorella protothecoides.</title>
        <authorList>
            <person name="Vogler B.W."/>
            <person name="Starkenburg S.R."/>
            <person name="Sudasinghe N."/>
            <person name="Schambach J.Y."/>
            <person name="Rollin J.A."/>
            <person name="Pattathil S."/>
            <person name="Barry A.N."/>
        </authorList>
    </citation>
    <scope>NUCLEOTIDE SEQUENCE [LARGE SCALE GENOMIC DNA]</scope>
    <source>
        <strain evidence="16">UTEX 25</strain>
    </source>
</reference>
<accession>A0A3M7KZK1</accession>